<reference evidence="1 2" key="1">
    <citation type="journal article" date="2022" name="Genome Biol. Evol.">
        <title>The Spruce Budworm Genome: Reconstructing the Evolutionary History of Antifreeze Proteins.</title>
        <authorList>
            <person name="Beliveau C."/>
            <person name="Gagne P."/>
            <person name="Picq S."/>
            <person name="Vernygora O."/>
            <person name="Keeling C.I."/>
            <person name="Pinkney K."/>
            <person name="Doucet D."/>
            <person name="Wen F."/>
            <person name="Johnston J.S."/>
            <person name="Maaroufi H."/>
            <person name="Boyle B."/>
            <person name="Laroche J."/>
            <person name="Dewar K."/>
            <person name="Juretic N."/>
            <person name="Blackburn G."/>
            <person name="Nisole A."/>
            <person name="Brunet B."/>
            <person name="Brandao M."/>
            <person name="Lumley L."/>
            <person name="Duan J."/>
            <person name="Quan G."/>
            <person name="Lucarotti C.J."/>
            <person name="Roe A.D."/>
            <person name="Sperling F.A.H."/>
            <person name="Levesque R.C."/>
            <person name="Cusson M."/>
        </authorList>
    </citation>
    <scope>NUCLEOTIDE SEQUENCE [LARGE SCALE GENOMIC DNA]</scope>
    <source>
        <strain evidence="1">Glfc:IPQL:Cfum</strain>
    </source>
</reference>
<gene>
    <name evidence="1" type="ORF">MSG28_008222</name>
</gene>
<sequence length="114" mass="13165">MDKTSTTSYVRSVRGATLLLFNKFIYRLQCRASKDGHKTWYCVMYGKIQCPSILTTNVKDHIIQIRGQHNHSRPNIKHTAAGLEYKHLKENPYKKTTKDLAVEECESEVVEILP</sequence>
<comment type="caution">
    <text evidence="1">The sequence shown here is derived from an EMBL/GenBank/DDBJ whole genome shotgun (WGS) entry which is preliminary data.</text>
</comment>
<accession>A0ACC0JAH2</accession>
<dbReference type="Proteomes" id="UP001064048">
    <property type="component" value="Chromosome 13"/>
</dbReference>
<dbReference type="EMBL" id="CM046113">
    <property type="protein sequence ID" value="KAI8421130.1"/>
    <property type="molecule type" value="Genomic_DNA"/>
</dbReference>
<name>A0ACC0JAH2_CHOFU</name>
<organism evidence="1 2">
    <name type="scientific">Choristoneura fumiferana</name>
    <name type="common">Spruce budworm moth</name>
    <name type="synonym">Archips fumiferana</name>
    <dbReference type="NCBI Taxonomy" id="7141"/>
    <lineage>
        <taxon>Eukaryota</taxon>
        <taxon>Metazoa</taxon>
        <taxon>Ecdysozoa</taxon>
        <taxon>Arthropoda</taxon>
        <taxon>Hexapoda</taxon>
        <taxon>Insecta</taxon>
        <taxon>Pterygota</taxon>
        <taxon>Neoptera</taxon>
        <taxon>Endopterygota</taxon>
        <taxon>Lepidoptera</taxon>
        <taxon>Glossata</taxon>
        <taxon>Ditrysia</taxon>
        <taxon>Tortricoidea</taxon>
        <taxon>Tortricidae</taxon>
        <taxon>Tortricinae</taxon>
        <taxon>Choristoneura</taxon>
    </lineage>
</organism>
<evidence type="ECO:0000313" key="2">
    <source>
        <dbReference type="Proteomes" id="UP001064048"/>
    </source>
</evidence>
<protein>
    <submittedName>
        <fullName evidence="1">Uncharacterized protein</fullName>
    </submittedName>
</protein>
<proteinExistence type="predicted"/>
<evidence type="ECO:0000313" key="1">
    <source>
        <dbReference type="EMBL" id="KAI8421130.1"/>
    </source>
</evidence>
<keyword evidence="2" id="KW-1185">Reference proteome</keyword>